<evidence type="ECO:0000313" key="2">
    <source>
        <dbReference type="Proteomes" id="UP001158087"/>
    </source>
</evidence>
<protein>
    <submittedName>
        <fullName evidence="1">Uncharacterized protein</fullName>
    </submittedName>
</protein>
<reference evidence="1" key="1">
    <citation type="submission" date="2022-09" db="EMBL/GenBank/DDBJ databases">
        <title>Intensive care unit water sources are persistently colonized with multi-drug resistant bacteria and are the site of extensive horizontal gene transfer of antibiotic resistance genes.</title>
        <authorList>
            <person name="Diorio-Toth L."/>
        </authorList>
    </citation>
    <scope>NUCLEOTIDE SEQUENCE</scope>
    <source>
        <strain evidence="1">GD04153</strain>
    </source>
</reference>
<name>A0AA42KR17_9HYPH</name>
<comment type="caution">
    <text evidence="1">The sequence shown here is derived from an EMBL/GenBank/DDBJ whole genome shotgun (WGS) entry which is preliminary data.</text>
</comment>
<organism evidence="1 2">
    <name type="scientific">Brucella intermedia GD04153</name>
    <dbReference type="NCBI Taxonomy" id="2975438"/>
    <lineage>
        <taxon>Bacteria</taxon>
        <taxon>Pseudomonadati</taxon>
        <taxon>Pseudomonadota</taxon>
        <taxon>Alphaproteobacteria</taxon>
        <taxon>Hyphomicrobiales</taxon>
        <taxon>Brucellaceae</taxon>
        <taxon>Brucella/Ochrobactrum group</taxon>
        <taxon>Brucella</taxon>
    </lineage>
</organism>
<proteinExistence type="predicted"/>
<gene>
    <name evidence="1" type="ORF">N7376_24210</name>
</gene>
<dbReference type="EMBL" id="JAODYY010000025">
    <property type="protein sequence ID" value="MDH0127076.1"/>
    <property type="molecule type" value="Genomic_DNA"/>
</dbReference>
<sequence length="226" mass="24801">MSAYYAVAYPDRVEILMDGVSYTQDGIIADIRRKIWVSDALPLAFAGRGPSASIDIIGLALGTLSVGRTVDEAISLFKEKIEAMPSKPGERAQIDGTVVGISETLGPVIFYFHTYPEAMGDVQPWKFYDAGGEVLGAPCPTAQECKASGIPMHWACDGLEEYGGEFFELLRNQKAWRSEEYAKDQFWGIGGFVEHTVIKAEGNTTKRILEWSDQVGDKLNPREVAA</sequence>
<accession>A0AA42KR17</accession>
<dbReference type="AlphaFoldDB" id="A0AA42KR17"/>
<evidence type="ECO:0000313" key="1">
    <source>
        <dbReference type="EMBL" id="MDH0127076.1"/>
    </source>
</evidence>
<dbReference type="Proteomes" id="UP001158087">
    <property type="component" value="Unassembled WGS sequence"/>
</dbReference>